<evidence type="ECO:0000313" key="4">
    <source>
        <dbReference type="EMBL" id="WWC61277.1"/>
    </source>
</evidence>
<dbReference type="EMBL" id="KI894030">
    <property type="protein sequence ID" value="OBR86157.1"/>
    <property type="molecule type" value="Genomic_DNA"/>
</dbReference>
<sequence length="289" mass="31907">MSVMSGSSAMRAQALPHLSIRAIHVSSRAAVQEVASNGKGKGKGKVAPSSLFAPISNPTTNASNPASASSSSTTPHHIPTSPRSTPSVKPTIATAHSRQWTEFENAWPFHREPSRPRGPRSSFKDESRDADAEKIIEVRTIFEKPINFNPFYRLFGCAFAAFIGFQWFWLPDKSGDYETLWNHKKETGYGSRLWGTFKHIVFVQTPFWALGGAAFGIWRLTKTLNIVTKLDQCRTRTTTAATGTAAQEVSIRMSTVKQALLKGLSGEPRELKMEQMRIIPVSGRESSIQ</sequence>
<dbReference type="GeneID" id="28967576"/>
<keyword evidence="5" id="KW-1185">Reference proteome</keyword>
<accession>A0A1A6A7X5</accession>
<reference evidence="3" key="1">
    <citation type="submission" date="2013-07" db="EMBL/GenBank/DDBJ databases">
        <title>The Genome Sequence of Cryptococcus dejecticola CBS10117.</title>
        <authorList>
            <consortium name="The Broad Institute Genome Sequencing Platform"/>
            <person name="Cuomo C."/>
            <person name="Litvintseva A."/>
            <person name="Chen Y."/>
            <person name="Heitman J."/>
            <person name="Sun S."/>
            <person name="Springer D."/>
            <person name="Dromer F."/>
            <person name="Young S.K."/>
            <person name="Zeng Q."/>
            <person name="Gargeya S."/>
            <person name="Fitzgerald M."/>
            <person name="Abouelleil A."/>
            <person name="Alvarado L."/>
            <person name="Berlin A.M."/>
            <person name="Chapman S.B."/>
            <person name="Dewar J."/>
            <person name="Goldberg J."/>
            <person name="Griggs A."/>
            <person name="Gujja S."/>
            <person name="Hansen M."/>
            <person name="Howarth C."/>
            <person name="Imamovic A."/>
            <person name="Larimer J."/>
            <person name="McCowan C."/>
            <person name="Murphy C."/>
            <person name="Pearson M."/>
            <person name="Priest M."/>
            <person name="Roberts A."/>
            <person name="Saif S."/>
            <person name="Shea T."/>
            <person name="Sykes S."/>
            <person name="Wortman J."/>
            <person name="Nusbaum C."/>
            <person name="Birren B."/>
        </authorList>
    </citation>
    <scope>NUCLEOTIDE SEQUENCE [LARGE SCALE GENOMIC DNA]</scope>
    <source>
        <strain evidence="3">CBS 10117</strain>
    </source>
</reference>
<dbReference type="AlphaFoldDB" id="A0A1A6A7X5"/>
<feature type="region of interest" description="Disordered" evidence="1">
    <location>
        <begin position="34"/>
        <end position="93"/>
    </location>
</feature>
<gene>
    <name evidence="3" type="ORF">I303_03877</name>
    <name evidence="4" type="ORF">I303_103858</name>
</gene>
<feature type="compositionally biased region" description="Low complexity" evidence="1">
    <location>
        <begin position="56"/>
        <end position="87"/>
    </location>
</feature>
<keyword evidence="2" id="KW-1133">Transmembrane helix</keyword>
<dbReference type="Proteomes" id="UP000078595">
    <property type="component" value="Chromosome 4"/>
</dbReference>
<dbReference type="KEGG" id="kdj:28967576"/>
<dbReference type="RefSeq" id="XP_018263999.1">
    <property type="nucleotide sequence ID" value="XM_018407191.1"/>
</dbReference>
<dbReference type="VEuPathDB" id="FungiDB:I303_03877"/>
<organism evidence="3">
    <name type="scientific">Kwoniella dejecticola CBS 10117</name>
    <dbReference type="NCBI Taxonomy" id="1296121"/>
    <lineage>
        <taxon>Eukaryota</taxon>
        <taxon>Fungi</taxon>
        <taxon>Dikarya</taxon>
        <taxon>Basidiomycota</taxon>
        <taxon>Agaricomycotina</taxon>
        <taxon>Tremellomycetes</taxon>
        <taxon>Tremellales</taxon>
        <taxon>Cryptococcaceae</taxon>
        <taxon>Kwoniella</taxon>
    </lineage>
</organism>
<feature type="transmembrane region" description="Helical" evidence="2">
    <location>
        <begin position="200"/>
        <end position="220"/>
    </location>
</feature>
<keyword evidence="2" id="KW-0812">Transmembrane</keyword>
<protein>
    <submittedName>
        <fullName evidence="3">Uncharacterized protein</fullName>
    </submittedName>
</protein>
<evidence type="ECO:0000313" key="5">
    <source>
        <dbReference type="Proteomes" id="UP000078595"/>
    </source>
</evidence>
<dbReference type="EMBL" id="CP144533">
    <property type="protein sequence ID" value="WWC61277.1"/>
    <property type="molecule type" value="Genomic_DNA"/>
</dbReference>
<feature type="region of interest" description="Disordered" evidence="1">
    <location>
        <begin position="105"/>
        <end position="129"/>
    </location>
</feature>
<evidence type="ECO:0000313" key="3">
    <source>
        <dbReference type="EMBL" id="OBR86157.1"/>
    </source>
</evidence>
<evidence type="ECO:0000256" key="2">
    <source>
        <dbReference type="SAM" id="Phobius"/>
    </source>
</evidence>
<proteinExistence type="predicted"/>
<feature type="transmembrane region" description="Helical" evidence="2">
    <location>
        <begin position="151"/>
        <end position="170"/>
    </location>
</feature>
<dbReference type="OrthoDB" id="2563384at2759"/>
<reference evidence="4" key="3">
    <citation type="submission" date="2024-02" db="EMBL/GenBank/DDBJ databases">
        <title>Comparative genomics of Cryptococcus and Kwoniella reveals pathogenesis evolution and contrasting modes of karyotype evolution via chromosome fusion or intercentromeric recombination.</title>
        <authorList>
            <person name="Coelho M.A."/>
            <person name="David-Palma M."/>
            <person name="Shea T."/>
            <person name="Bowers K."/>
            <person name="McGinley-Smith S."/>
            <person name="Mohammad A.W."/>
            <person name="Gnirke A."/>
            <person name="Yurkov A.M."/>
            <person name="Nowrousian M."/>
            <person name="Sun S."/>
            <person name="Cuomo C.A."/>
            <person name="Heitman J."/>
        </authorList>
    </citation>
    <scope>NUCLEOTIDE SEQUENCE</scope>
    <source>
        <strain evidence="4">CBS 10117</strain>
    </source>
</reference>
<reference evidence="4" key="2">
    <citation type="submission" date="2013-07" db="EMBL/GenBank/DDBJ databases">
        <authorList>
            <consortium name="The Broad Institute Genome Sequencing Platform"/>
            <person name="Cuomo C."/>
            <person name="Litvintseva A."/>
            <person name="Chen Y."/>
            <person name="Heitman J."/>
            <person name="Sun S."/>
            <person name="Springer D."/>
            <person name="Dromer F."/>
            <person name="Young S.K."/>
            <person name="Zeng Q."/>
            <person name="Gargeya S."/>
            <person name="Fitzgerald M."/>
            <person name="Abouelleil A."/>
            <person name="Alvarado L."/>
            <person name="Berlin A.M."/>
            <person name="Chapman S.B."/>
            <person name="Dewar J."/>
            <person name="Goldberg J."/>
            <person name="Griggs A."/>
            <person name="Gujja S."/>
            <person name="Hansen M."/>
            <person name="Howarth C."/>
            <person name="Imamovic A."/>
            <person name="Larimer J."/>
            <person name="McCowan C."/>
            <person name="Murphy C."/>
            <person name="Pearson M."/>
            <person name="Priest M."/>
            <person name="Roberts A."/>
            <person name="Saif S."/>
            <person name="Shea T."/>
            <person name="Sykes S."/>
            <person name="Wortman J."/>
            <person name="Nusbaum C."/>
            <person name="Birren B."/>
        </authorList>
    </citation>
    <scope>NUCLEOTIDE SEQUENCE</scope>
    <source>
        <strain evidence="4">CBS 10117</strain>
    </source>
</reference>
<name>A0A1A6A7X5_9TREE</name>
<evidence type="ECO:0000256" key="1">
    <source>
        <dbReference type="SAM" id="MobiDB-lite"/>
    </source>
</evidence>
<keyword evidence="2" id="KW-0472">Membrane</keyword>